<name>A0AAW1IT84_POPJA</name>
<dbReference type="Proteomes" id="UP001458880">
    <property type="component" value="Unassembled WGS sequence"/>
</dbReference>
<evidence type="ECO:0000313" key="2">
    <source>
        <dbReference type="Proteomes" id="UP001458880"/>
    </source>
</evidence>
<dbReference type="EMBL" id="JASPKY010000549">
    <property type="protein sequence ID" value="KAK9693192.1"/>
    <property type="molecule type" value="Genomic_DNA"/>
</dbReference>
<organism evidence="1 2">
    <name type="scientific">Popillia japonica</name>
    <name type="common">Japanese beetle</name>
    <dbReference type="NCBI Taxonomy" id="7064"/>
    <lineage>
        <taxon>Eukaryota</taxon>
        <taxon>Metazoa</taxon>
        <taxon>Ecdysozoa</taxon>
        <taxon>Arthropoda</taxon>
        <taxon>Hexapoda</taxon>
        <taxon>Insecta</taxon>
        <taxon>Pterygota</taxon>
        <taxon>Neoptera</taxon>
        <taxon>Endopterygota</taxon>
        <taxon>Coleoptera</taxon>
        <taxon>Polyphaga</taxon>
        <taxon>Scarabaeiformia</taxon>
        <taxon>Scarabaeidae</taxon>
        <taxon>Rutelinae</taxon>
        <taxon>Popillia</taxon>
    </lineage>
</organism>
<proteinExistence type="predicted"/>
<gene>
    <name evidence="1" type="ORF">QE152_g34355</name>
</gene>
<sequence length="197" mass="22583">MIRPHERHDERASSSLLSSWRYEKYRQPSATAATAVATRDKSFKSTQKNKAAALDACFENSEMGRQRHHRRQIRIANYERTQTQADIFIYNIERWRLLRMIRRSSLNNIISRERRNVDGSANTANVAKGDGGVVRVATKETRSGDDRDNLGMLSKGLIENRCLYSEEIKRFRNVVEEISRISGVGLVGNDKNEAVEI</sequence>
<protein>
    <submittedName>
        <fullName evidence="1">Uncharacterized protein</fullName>
    </submittedName>
</protein>
<reference evidence="1 2" key="1">
    <citation type="journal article" date="2024" name="BMC Genomics">
        <title>De novo assembly and annotation of Popillia japonica's genome with initial clues to its potential as an invasive pest.</title>
        <authorList>
            <person name="Cucini C."/>
            <person name="Boschi S."/>
            <person name="Funari R."/>
            <person name="Cardaioli E."/>
            <person name="Iannotti N."/>
            <person name="Marturano G."/>
            <person name="Paoli F."/>
            <person name="Bruttini M."/>
            <person name="Carapelli A."/>
            <person name="Frati F."/>
            <person name="Nardi F."/>
        </authorList>
    </citation>
    <scope>NUCLEOTIDE SEQUENCE [LARGE SCALE GENOMIC DNA]</scope>
    <source>
        <strain evidence="1">DMR45628</strain>
    </source>
</reference>
<dbReference type="AlphaFoldDB" id="A0AAW1IT84"/>
<evidence type="ECO:0000313" key="1">
    <source>
        <dbReference type="EMBL" id="KAK9693192.1"/>
    </source>
</evidence>
<keyword evidence="2" id="KW-1185">Reference proteome</keyword>
<accession>A0AAW1IT84</accession>
<comment type="caution">
    <text evidence="1">The sequence shown here is derived from an EMBL/GenBank/DDBJ whole genome shotgun (WGS) entry which is preliminary data.</text>
</comment>